<dbReference type="OrthoDB" id="411665at2759"/>
<dbReference type="EMBL" id="CAJNIZ010047647">
    <property type="protein sequence ID" value="CAE7772653.1"/>
    <property type="molecule type" value="Genomic_DNA"/>
</dbReference>
<dbReference type="InterPro" id="IPR029063">
    <property type="entry name" value="SAM-dependent_MTases_sf"/>
</dbReference>
<dbReference type="InterPro" id="IPR019410">
    <property type="entry name" value="Methyltransf_16"/>
</dbReference>
<comment type="caution">
    <text evidence="1">The sequence shown here is derived from an EMBL/GenBank/DDBJ whole genome shotgun (WGS) entry which is preliminary data.</text>
</comment>
<dbReference type="AlphaFoldDB" id="A0A812Y9R0"/>
<proteinExistence type="predicted"/>
<keyword evidence="2" id="KW-1185">Reference proteome</keyword>
<reference evidence="1" key="1">
    <citation type="submission" date="2021-02" db="EMBL/GenBank/DDBJ databases">
        <authorList>
            <person name="Dougan E. K."/>
            <person name="Rhodes N."/>
            <person name="Thang M."/>
            <person name="Chan C."/>
        </authorList>
    </citation>
    <scope>NUCLEOTIDE SEQUENCE</scope>
</reference>
<evidence type="ECO:0000313" key="1">
    <source>
        <dbReference type="EMBL" id="CAE7772653.1"/>
    </source>
</evidence>
<accession>A0A812Y9R0</accession>
<dbReference type="Gene3D" id="3.40.50.150">
    <property type="entry name" value="Vaccinia Virus protein VP39"/>
    <property type="match status" value="1"/>
</dbReference>
<dbReference type="GO" id="GO:0000179">
    <property type="term" value="F:rRNA (adenine-N6,N6-)-dimethyltransferase activity"/>
    <property type="evidence" value="ECO:0007669"/>
    <property type="project" value="InterPro"/>
</dbReference>
<dbReference type="Proteomes" id="UP000649617">
    <property type="component" value="Unassembled WGS sequence"/>
</dbReference>
<dbReference type="Pfam" id="PF10294">
    <property type="entry name" value="Methyltransf_16"/>
    <property type="match status" value="1"/>
</dbReference>
<dbReference type="PANTHER" id="PTHR14614">
    <property type="entry name" value="HEPATOCELLULAR CARCINOMA-ASSOCIATED ANTIGEN"/>
    <property type="match status" value="1"/>
</dbReference>
<protein>
    <submittedName>
        <fullName evidence="1">PrmA protein</fullName>
    </submittedName>
</protein>
<organism evidence="1 2">
    <name type="scientific">Symbiodinium pilosum</name>
    <name type="common">Dinoflagellate</name>
    <dbReference type="NCBI Taxonomy" id="2952"/>
    <lineage>
        <taxon>Eukaryota</taxon>
        <taxon>Sar</taxon>
        <taxon>Alveolata</taxon>
        <taxon>Dinophyceae</taxon>
        <taxon>Suessiales</taxon>
        <taxon>Symbiodiniaceae</taxon>
        <taxon>Symbiodinium</taxon>
    </lineage>
</organism>
<dbReference type="PROSITE" id="PS01131">
    <property type="entry name" value="RRNA_A_DIMETH"/>
    <property type="match status" value="1"/>
</dbReference>
<dbReference type="CDD" id="cd02440">
    <property type="entry name" value="AdoMet_MTases"/>
    <property type="match status" value="1"/>
</dbReference>
<dbReference type="InterPro" id="IPR020596">
    <property type="entry name" value="rRNA_Ade_Mease_Trfase_CS"/>
</dbReference>
<gene>
    <name evidence="1" type="primary">prmA</name>
    <name evidence="1" type="ORF">SPIL2461_LOCUS22790</name>
</gene>
<sequence length="241" mass="26171">MPLDARHGPTVREIDDRASCIVWPTARVLLHWLRTSLKGSVGTELEGSTVLELGAGTGFLSLGLAEAGVNQVFAVEGDADAWENLKHNVAASAEVQAVFWNWEVHPAVPEEVPLHSVQLIVGSDLVYPRYYSEHALAQVIQSLPGHLPILLLLCDRQMPEDASETSPPVRSLDAFLSRCGELNISFVELPLVLELVEAVLGTLESGGHDDPGGATGTVSRMRLFRFFGGETKTLPLYQDEP</sequence>
<evidence type="ECO:0000313" key="2">
    <source>
        <dbReference type="Proteomes" id="UP000649617"/>
    </source>
</evidence>
<dbReference type="SUPFAM" id="SSF53335">
    <property type="entry name" value="S-adenosyl-L-methionine-dependent methyltransferases"/>
    <property type="match status" value="1"/>
</dbReference>
<name>A0A812Y9R0_SYMPI</name>